<evidence type="ECO:0000256" key="2">
    <source>
        <dbReference type="ARBA" id="ARBA00022980"/>
    </source>
</evidence>
<dbReference type="PANTHER" id="PTHR21011:SF1">
    <property type="entry name" value="SMALL RIBOSOMAL SUBUNIT PROTEIN BS6M"/>
    <property type="match status" value="1"/>
</dbReference>
<proteinExistence type="inferred from homology"/>
<dbReference type="RefSeq" id="WP_048435854.1">
    <property type="nucleotide sequence ID" value="NZ_LWHQ01000015.1"/>
</dbReference>
<dbReference type="EMBL" id="LWHQ01000015">
    <property type="protein sequence ID" value="OAS25747.1"/>
    <property type="molecule type" value="Genomic_DNA"/>
</dbReference>
<feature type="compositionally biased region" description="Basic and acidic residues" evidence="7">
    <location>
        <begin position="134"/>
        <end position="162"/>
    </location>
</feature>
<dbReference type="InterPro" id="IPR020814">
    <property type="entry name" value="Ribosomal_S6_plastid/chlpt"/>
</dbReference>
<comment type="function">
    <text evidence="4 6">Binds together with bS18 to 16S ribosomal RNA.</text>
</comment>
<dbReference type="GO" id="GO:0070181">
    <property type="term" value="F:small ribosomal subunit rRNA binding"/>
    <property type="evidence" value="ECO:0007669"/>
    <property type="project" value="TreeGrafter"/>
</dbReference>
<reference evidence="8 9" key="1">
    <citation type="submission" date="2016-04" db="EMBL/GenBank/DDBJ databases">
        <authorList>
            <person name="Evans L.H."/>
            <person name="Alamgir A."/>
            <person name="Owens N."/>
            <person name="Weber N.D."/>
            <person name="Virtaneva K."/>
            <person name="Barbian K."/>
            <person name="Babar A."/>
            <person name="Rosenke K."/>
        </authorList>
    </citation>
    <scope>NUCLEOTIDE SEQUENCE [LARGE SCALE GENOMIC DNA]</scope>
    <source>
        <strain evidence="8 9">PMB02</strain>
    </source>
</reference>
<dbReference type="InterPro" id="IPR000529">
    <property type="entry name" value="Ribosomal_bS6"/>
</dbReference>
<dbReference type="OrthoDB" id="9812702at2"/>
<dbReference type="GO" id="GO:0003735">
    <property type="term" value="F:structural constituent of ribosome"/>
    <property type="evidence" value="ECO:0007669"/>
    <property type="project" value="InterPro"/>
</dbReference>
<dbReference type="PANTHER" id="PTHR21011">
    <property type="entry name" value="MITOCHONDRIAL 28S RIBOSOMAL PROTEIN S6"/>
    <property type="match status" value="1"/>
</dbReference>
<protein>
    <recommendedName>
        <fullName evidence="5 6">Small ribosomal subunit protein bS6</fullName>
    </recommendedName>
</protein>
<dbReference type="InterPro" id="IPR014717">
    <property type="entry name" value="Transl_elong_EF1B/ribsomal_bS6"/>
</dbReference>
<dbReference type="STRING" id="427683.A5481_07875"/>
<keyword evidence="6" id="KW-0694">RNA-binding</keyword>
<sequence length="162" mass="18916">MALYEHVFLARQDVTSQQVETMIETYKSVIEQNGGKVEKTEMWGVKSLAYRIRKNRKAHFTLLNIDAPPAALAEMERQMRISEDVLRFMTVRVEELESEPSAMMQKRDRDERKDRERGRRRDDDGFAGGFGGGDRAERGDRPDRGDRPERAERPERNTNEEQ</sequence>
<evidence type="ECO:0000313" key="8">
    <source>
        <dbReference type="EMBL" id="OAS25747.1"/>
    </source>
</evidence>
<evidence type="ECO:0000256" key="4">
    <source>
        <dbReference type="ARBA" id="ARBA00035104"/>
    </source>
</evidence>
<evidence type="ECO:0000256" key="6">
    <source>
        <dbReference type="HAMAP-Rule" id="MF_00360"/>
    </source>
</evidence>
<keyword evidence="3 6" id="KW-0687">Ribonucleoprotein</keyword>
<dbReference type="GO" id="GO:0022627">
    <property type="term" value="C:cytosolic small ribosomal subunit"/>
    <property type="evidence" value="ECO:0007669"/>
    <property type="project" value="TreeGrafter"/>
</dbReference>
<organism evidence="8 9">
    <name type="scientific">Methylobacterium platani</name>
    <dbReference type="NCBI Taxonomy" id="427683"/>
    <lineage>
        <taxon>Bacteria</taxon>
        <taxon>Pseudomonadati</taxon>
        <taxon>Pseudomonadota</taxon>
        <taxon>Alphaproteobacteria</taxon>
        <taxon>Hyphomicrobiales</taxon>
        <taxon>Methylobacteriaceae</taxon>
        <taxon>Methylobacterium</taxon>
    </lineage>
</organism>
<dbReference type="AlphaFoldDB" id="A0A179SH06"/>
<keyword evidence="6" id="KW-0699">rRNA-binding</keyword>
<dbReference type="CDD" id="cd00473">
    <property type="entry name" value="bS6"/>
    <property type="match status" value="1"/>
</dbReference>
<gene>
    <name evidence="6" type="primary">rpsF</name>
    <name evidence="8" type="ORF">A5481_07875</name>
</gene>
<dbReference type="GO" id="GO:0006412">
    <property type="term" value="P:translation"/>
    <property type="evidence" value="ECO:0007669"/>
    <property type="project" value="UniProtKB-UniRule"/>
</dbReference>
<evidence type="ECO:0000256" key="7">
    <source>
        <dbReference type="SAM" id="MobiDB-lite"/>
    </source>
</evidence>
<evidence type="ECO:0000256" key="1">
    <source>
        <dbReference type="ARBA" id="ARBA00009512"/>
    </source>
</evidence>
<dbReference type="HAMAP" id="MF_00360">
    <property type="entry name" value="Ribosomal_bS6"/>
    <property type="match status" value="1"/>
</dbReference>
<comment type="caution">
    <text evidence="8">The sequence shown here is derived from an EMBL/GenBank/DDBJ whole genome shotgun (WGS) entry which is preliminary data.</text>
</comment>
<dbReference type="Proteomes" id="UP000078316">
    <property type="component" value="Unassembled WGS sequence"/>
</dbReference>
<dbReference type="Gene3D" id="3.30.70.60">
    <property type="match status" value="1"/>
</dbReference>
<dbReference type="InterPro" id="IPR035980">
    <property type="entry name" value="Ribosomal_bS6_sf"/>
</dbReference>
<evidence type="ECO:0000313" key="9">
    <source>
        <dbReference type="Proteomes" id="UP000078316"/>
    </source>
</evidence>
<evidence type="ECO:0000256" key="5">
    <source>
        <dbReference type="ARBA" id="ARBA00035294"/>
    </source>
</evidence>
<feature type="region of interest" description="Disordered" evidence="7">
    <location>
        <begin position="96"/>
        <end position="162"/>
    </location>
</feature>
<dbReference type="Pfam" id="PF01250">
    <property type="entry name" value="Ribosomal_S6"/>
    <property type="match status" value="1"/>
</dbReference>
<dbReference type="SUPFAM" id="SSF54995">
    <property type="entry name" value="Ribosomal protein S6"/>
    <property type="match status" value="1"/>
</dbReference>
<name>A0A179SH06_9HYPH</name>
<dbReference type="NCBIfam" id="TIGR00166">
    <property type="entry name" value="S6"/>
    <property type="match status" value="1"/>
</dbReference>
<comment type="similarity">
    <text evidence="1 6">Belongs to the bacterial ribosomal protein bS6 family.</text>
</comment>
<feature type="compositionally biased region" description="Basic and acidic residues" evidence="7">
    <location>
        <begin position="105"/>
        <end position="124"/>
    </location>
</feature>
<accession>A0A179SH06</accession>
<evidence type="ECO:0000256" key="3">
    <source>
        <dbReference type="ARBA" id="ARBA00023274"/>
    </source>
</evidence>
<keyword evidence="2 6" id="KW-0689">Ribosomal protein</keyword>